<accession>A0AA36EJ31</accession>
<feature type="compositionally biased region" description="Acidic residues" evidence="12">
    <location>
        <begin position="1313"/>
        <end position="1326"/>
    </location>
</feature>
<proteinExistence type="predicted"/>
<evidence type="ECO:0000256" key="13">
    <source>
        <dbReference type="SAM" id="Phobius"/>
    </source>
</evidence>
<keyword evidence="10 13" id="KW-0472">Membrane</keyword>
<dbReference type="Pfam" id="PF12819">
    <property type="entry name" value="Malectin_like"/>
    <property type="match status" value="1"/>
</dbReference>
<evidence type="ECO:0000256" key="11">
    <source>
        <dbReference type="PROSITE-ProRule" id="PRU00325"/>
    </source>
</evidence>
<feature type="compositionally biased region" description="Basic residues" evidence="12">
    <location>
        <begin position="1262"/>
        <end position="1278"/>
    </location>
</feature>
<evidence type="ECO:0000256" key="6">
    <source>
        <dbReference type="ARBA" id="ARBA00022737"/>
    </source>
</evidence>
<feature type="compositionally biased region" description="Acidic residues" evidence="12">
    <location>
        <begin position="1352"/>
        <end position="1364"/>
    </location>
</feature>
<feature type="signal peptide" evidence="14">
    <location>
        <begin position="1"/>
        <end position="21"/>
    </location>
</feature>
<evidence type="ECO:0000313" key="17">
    <source>
        <dbReference type="Proteomes" id="UP001177003"/>
    </source>
</evidence>
<dbReference type="PANTHER" id="PTHR31973">
    <property type="entry name" value="POLYPROTEIN, PUTATIVE-RELATED"/>
    <property type="match status" value="1"/>
</dbReference>
<gene>
    <name evidence="16" type="ORF">LSALG_LOCUS36677</name>
</gene>
<dbReference type="InterPro" id="IPR018289">
    <property type="entry name" value="MULE_transposase_dom"/>
</dbReference>
<dbReference type="Pfam" id="PF10551">
    <property type="entry name" value="MULE"/>
    <property type="match status" value="1"/>
</dbReference>
<evidence type="ECO:0000313" key="16">
    <source>
        <dbReference type="EMBL" id="CAI9297894.1"/>
    </source>
</evidence>
<evidence type="ECO:0000256" key="7">
    <source>
        <dbReference type="ARBA" id="ARBA00022771"/>
    </source>
</evidence>
<sequence length="1416" mass="159065">MAEHFILFSVLLSLLASSVSGQVFWSVNCGESEIYTDGNLMVWTPDETLVSNGFARVVQSTNSISTVLDSLRVFTTRKKNCYSTPVTKGEKVLVRASFNYGNYDRLSSPPTFDLHFDGNFWTTVETTNSGLQMYEVTYVTKGDTVSVCVAQTKSGQFPFMSALEVRSVDSDVYSILDENRALFLINRVSYGATRTLRFPQDPYDRIWIPALGGTKAVTSDATFVDPTGTNNPPSGIFDNAIVADSTAESLLLATVSPSNTLVYITTYFSEVNNLDITGESRSFRFYETTTASSSSISDPISPPYGSMFERHLYNYSVDSITNISLIATTTSDLPPLINAIEGFNISGLLTDGTDSNDVEGLYLLQNTFDVLGEWSGDPCLPAPYSWDWLNCSNETPPRITSLFLDGFALSGELPDISSMDALQTIDLHNNSLDGEIPSFFGTMTNLQQLNLADNDFSGPIPTSLSKNNKLKLTVTGNPSVCTSGKSCSTSPGSTTLTRSKKTKSSMLPVVLGITIPIFFLIWVAVGLFIILRKKKKPVIKAINIMPIASGYTAGGANGNPSGGANGNSDDLHKNSEEVMNDGTVEHGMQTTMGSPSPLLDNSGQTSDMYGDTGVRNITGYYLFLPVLTGCIVFTQCYSFKANYVDSYVAITPLSHLIRVLYVQFQHNHLPIVDSIHQIHHNHALKSTVRWRPNHLQEFVEATYTPEAELDVYIDQQNDPILDWAENEVLSDGNGYDSEEEDENVEEDDSEEDDNLDGIMAYEHEDDEEVHTFNKTVGDDFLNKLSGKLSDDDQPNDGKDEKVVFFVHDENQAWDKMMPILGVKFANPMQLKLYLTNDAMKNGYDLWYEKSDHNRLLVKCCKGRKNKKNKGCPFRLWATWMSNERSFQIKSLIDNHNCSRVFKFRSIVTYKWTGNHFMNQILQKPKMSVRKLKAKVSKTFNLIASVGQCRNARRYAFKEIKGTLQEHYAKTWSYGEELRRTNPGSIVKMDVDAILDGATYFSKFYVCLKGVKDGWIKGCRRVIRLDGCFLKGVCRGQLLAAVGRDANNHIYPLAWAVVAVESKETWKWFVDLLLDDIGMGNGYWLTLISDQHKTDMACDAYENGVFESFNSIIAAARKRPLITMLEEIRIYVMERLCRQKIKGSSWGDLNICPTIRLKLSKIKELQRFWRVVPSGYQQFDVRLLQDAYAVDLGKKTCGCRGWQLTGYPCVHAYAAISNLNRDPEDYVSPWLTTTMFCNTYMYTIKPLNGSDMWHDVDYIKPLPPKRRRMPGRPSTKRKRDQIENHGIIKQNVLKNQLGNPQIQSQSKVKVEFEEGNQEVDLESDSDSEVQREPDSEVESYEVDFEEGNHTYEDVDQPEVEAEEQVEVGGVEEQVEVEEHVEALVEVEVEEGEYQAGDVDQVEQVEVEVIQDPVGQDD</sequence>
<dbReference type="PROSITE" id="PS50966">
    <property type="entry name" value="ZF_SWIM"/>
    <property type="match status" value="1"/>
</dbReference>
<dbReference type="GO" id="GO:0008270">
    <property type="term" value="F:zinc ion binding"/>
    <property type="evidence" value="ECO:0007669"/>
    <property type="project" value="UniProtKB-KW"/>
</dbReference>
<keyword evidence="8" id="KW-0862">Zinc</keyword>
<feature type="chain" id="PRO_5041445755" description="SWIM-type domain-containing protein" evidence="14">
    <location>
        <begin position="22"/>
        <end position="1416"/>
    </location>
</feature>
<feature type="compositionally biased region" description="Acidic residues" evidence="12">
    <location>
        <begin position="1334"/>
        <end position="1344"/>
    </location>
</feature>
<evidence type="ECO:0000256" key="4">
    <source>
        <dbReference type="ARBA" id="ARBA00022723"/>
    </source>
</evidence>
<name>A0AA36EJ31_LACSI</name>
<comment type="subcellular location">
    <subcellularLocation>
        <location evidence="1">Membrane</location>
        <topology evidence="1">Single-pass membrane protein</topology>
    </subcellularLocation>
</comment>
<dbReference type="GO" id="GO:0016020">
    <property type="term" value="C:membrane"/>
    <property type="evidence" value="ECO:0007669"/>
    <property type="project" value="UniProtKB-SubCell"/>
</dbReference>
<protein>
    <recommendedName>
        <fullName evidence="15">SWIM-type domain-containing protein</fullName>
    </recommendedName>
</protein>
<dbReference type="Pfam" id="PF00560">
    <property type="entry name" value="LRR_1"/>
    <property type="match status" value="2"/>
</dbReference>
<dbReference type="InterPro" id="IPR001611">
    <property type="entry name" value="Leu-rich_rpt"/>
</dbReference>
<dbReference type="FunFam" id="3.80.10.10:FF:000129">
    <property type="entry name" value="Leucine-rich repeat receptor-like kinase"/>
    <property type="match status" value="1"/>
</dbReference>
<keyword evidence="3 13" id="KW-0812">Transmembrane</keyword>
<keyword evidence="4" id="KW-0479">Metal-binding</keyword>
<evidence type="ECO:0000256" key="12">
    <source>
        <dbReference type="SAM" id="MobiDB-lite"/>
    </source>
</evidence>
<evidence type="ECO:0000256" key="3">
    <source>
        <dbReference type="ARBA" id="ARBA00022692"/>
    </source>
</evidence>
<evidence type="ECO:0000256" key="5">
    <source>
        <dbReference type="ARBA" id="ARBA00022729"/>
    </source>
</evidence>
<keyword evidence="5 14" id="KW-0732">Signal</keyword>
<dbReference type="InterPro" id="IPR024788">
    <property type="entry name" value="Malectin-like_Carb-bd_dom"/>
</dbReference>
<evidence type="ECO:0000256" key="1">
    <source>
        <dbReference type="ARBA" id="ARBA00004167"/>
    </source>
</evidence>
<dbReference type="InterPro" id="IPR032675">
    <property type="entry name" value="LRR_dom_sf"/>
</dbReference>
<keyword evidence="9 13" id="KW-1133">Transmembrane helix</keyword>
<reference evidence="16" key="1">
    <citation type="submission" date="2023-04" db="EMBL/GenBank/DDBJ databases">
        <authorList>
            <person name="Vijverberg K."/>
            <person name="Xiong W."/>
            <person name="Schranz E."/>
        </authorList>
    </citation>
    <scope>NUCLEOTIDE SEQUENCE</scope>
</reference>
<feature type="region of interest" description="Disordered" evidence="12">
    <location>
        <begin position="1313"/>
        <end position="1370"/>
    </location>
</feature>
<evidence type="ECO:0000259" key="15">
    <source>
        <dbReference type="PROSITE" id="PS50966"/>
    </source>
</evidence>
<feature type="domain" description="SWIM-type" evidence="15">
    <location>
        <begin position="1187"/>
        <end position="1219"/>
    </location>
</feature>
<evidence type="ECO:0000256" key="14">
    <source>
        <dbReference type="SAM" id="SignalP"/>
    </source>
</evidence>
<feature type="transmembrane region" description="Helical" evidence="13">
    <location>
        <begin position="506"/>
        <end position="531"/>
    </location>
</feature>
<organism evidence="16 17">
    <name type="scientific">Lactuca saligna</name>
    <name type="common">Willowleaf lettuce</name>
    <dbReference type="NCBI Taxonomy" id="75948"/>
    <lineage>
        <taxon>Eukaryota</taxon>
        <taxon>Viridiplantae</taxon>
        <taxon>Streptophyta</taxon>
        <taxon>Embryophyta</taxon>
        <taxon>Tracheophyta</taxon>
        <taxon>Spermatophyta</taxon>
        <taxon>Magnoliopsida</taxon>
        <taxon>eudicotyledons</taxon>
        <taxon>Gunneridae</taxon>
        <taxon>Pentapetalae</taxon>
        <taxon>asterids</taxon>
        <taxon>campanulids</taxon>
        <taxon>Asterales</taxon>
        <taxon>Asteraceae</taxon>
        <taxon>Cichorioideae</taxon>
        <taxon>Cichorieae</taxon>
        <taxon>Lactucinae</taxon>
        <taxon>Lactuca</taxon>
    </lineage>
</organism>
<dbReference type="Gene3D" id="3.80.10.10">
    <property type="entry name" value="Ribonuclease Inhibitor"/>
    <property type="match status" value="1"/>
</dbReference>
<feature type="region of interest" description="Disordered" evidence="12">
    <location>
        <begin position="1262"/>
        <end position="1284"/>
    </location>
</feature>
<dbReference type="SUPFAM" id="SSF52058">
    <property type="entry name" value="L domain-like"/>
    <property type="match status" value="1"/>
</dbReference>
<evidence type="ECO:0000256" key="9">
    <source>
        <dbReference type="ARBA" id="ARBA00022989"/>
    </source>
</evidence>
<keyword evidence="7 11" id="KW-0863">Zinc-finger</keyword>
<evidence type="ECO:0000256" key="2">
    <source>
        <dbReference type="ARBA" id="ARBA00022614"/>
    </source>
</evidence>
<keyword evidence="2" id="KW-0433">Leucine-rich repeat</keyword>
<evidence type="ECO:0000256" key="8">
    <source>
        <dbReference type="ARBA" id="ARBA00022833"/>
    </source>
</evidence>
<dbReference type="Proteomes" id="UP001177003">
    <property type="component" value="Chromosome 8"/>
</dbReference>
<evidence type="ECO:0000256" key="10">
    <source>
        <dbReference type="ARBA" id="ARBA00023136"/>
    </source>
</evidence>
<dbReference type="Pfam" id="PF04434">
    <property type="entry name" value="SWIM"/>
    <property type="match status" value="1"/>
</dbReference>
<dbReference type="PANTHER" id="PTHR31973:SF189">
    <property type="entry name" value="TRANSPOSASE, MUDR, PLANT, MULE TRANSPOSASE DOMAIN PROTEIN-RELATED"/>
    <property type="match status" value="1"/>
</dbReference>
<dbReference type="InterPro" id="IPR006564">
    <property type="entry name" value="Znf_PMZ"/>
</dbReference>
<keyword evidence="6" id="KW-0677">Repeat</keyword>
<dbReference type="InterPro" id="IPR007527">
    <property type="entry name" value="Znf_SWIM"/>
</dbReference>
<keyword evidence="17" id="KW-1185">Reference proteome</keyword>
<feature type="compositionally biased region" description="Acidic residues" evidence="12">
    <location>
        <begin position="736"/>
        <end position="752"/>
    </location>
</feature>
<feature type="region of interest" description="Disordered" evidence="12">
    <location>
        <begin position="730"/>
        <end position="752"/>
    </location>
</feature>
<dbReference type="EMBL" id="OX465084">
    <property type="protein sequence ID" value="CAI9297894.1"/>
    <property type="molecule type" value="Genomic_DNA"/>
</dbReference>
<dbReference type="SMART" id="SM00575">
    <property type="entry name" value="ZnF_PMZ"/>
    <property type="match status" value="1"/>
</dbReference>